<gene>
    <name evidence="3" type="ORF">K239x_48690</name>
</gene>
<dbReference type="AlphaFoldDB" id="A0A517P0F0"/>
<organism evidence="3 4">
    <name type="scientific">Stieleria marina</name>
    <dbReference type="NCBI Taxonomy" id="1930275"/>
    <lineage>
        <taxon>Bacteria</taxon>
        <taxon>Pseudomonadati</taxon>
        <taxon>Planctomycetota</taxon>
        <taxon>Planctomycetia</taxon>
        <taxon>Pirellulales</taxon>
        <taxon>Pirellulaceae</taxon>
        <taxon>Stieleria</taxon>
    </lineage>
</organism>
<reference evidence="3 4" key="1">
    <citation type="submission" date="2019-02" db="EMBL/GenBank/DDBJ databases">
        <title>Deep-cultivation of Planctomycetes and their phenomic and genomic characterization uncovers novel biology.</title>
        <authorList>
            <person name="Wiegand S."/>
            <person name="Jogler M."/>
            <person name="Boedeker C."/>
            <person name="Pinto D."/>
            <person name="Vollmers J."/>
            <person name="Rivas-Marin E."/>
            <person name="Kohn T."/>
            <person name="Peeters S.H."/>
            <person name="Heuer A."/>
            <person name="Rast P."/>
            <person name="Oberbeckmann S."/>
            <person name="Bunk B."/>
            <person name="Jeske O."/>
            <person name="Meyerdierks A."/>
            <person name="Storesund J.E."/>
            <person name="Kallscheuer N."/>
            <person name="Luecker S."/>
            <person name="Lage O.M."/>
            <person name="Pohl T."/>
            <person name="Merkel B.J."/>
            <person name="Hornburger P."/>
            <person name="Mueller R.-W."/>
            <person name="Bruemmer F."/>
            <person name="Labrenz M."/>
            <person name="Spormann A.M."/>
            <person name="Op den Camp H."/>
            <person name="Overmann J."/>
            <person name="Amann R."/>
            <person name="Jetten M.S.M."/>
            <person name="Mascher T."/>
            <person name="Medema M.H."/>
            <person name="Devos D.P."/>
            <person name="Kaster A.-K."/>
            <person name="Ovreas L."/>
            <person name="Rohde M."/>
            <person name="Galperin M.Y."/>
            <person name="Jogler C."/>
        </authorList>
    </citation>
    <scope>NUCLEOTIDE SEQUENCE [LARGE SCALE GENOMIC DNA]</scope>
    <source>
        <strain evidence="3 4">K23_9</strain>
    </source>
</reference>
<keyword evidence="4" id="KW-1185">Reference proteome</keyword>
<accession>A0A517P0F0</accession>
<evidence type="ECO:0000313" key="4">
    <source>
        <dbReference type="Proteomes" id="UP000319817"/>
    </source>
</evidence>
<feature type="region of interest" description="Disordered" evidence="2">
    <location>
        <begin position="35"/>
        <end position="92"/>
    </location>
</feature>
<feature type="region of interest" description="Disordered" evidence="2">
    <location>
        <begin position="1"/>
        <end position="21"/>
    </location>
</feature>
<sequence>MPVSDSQPLINRIDSPAIGGLNVGSAQQVRRIAAAVAKSKKSPAATSPIESTSTGAPTNAPASLGGPRPVGSQAVGSAAVRTDGSGAGASIRVDGGHRVASADSLSGRAAHDRTDWLQLHAAELIRRLQTWANGLDAREASLNAAMARQDLRERQFRLQQLEWQAEMDAAKIAADQLRDNLSAQSRRLAFQSLA</sequence>
<dbReference type="RefSeq" id="WP_145420688.1">
    <property type="nucleotide sequence ID" value="NZ_CP036526.1"/>
</dbReference>
<dbReference type="EMBL" id="CP036526">
    <property type="protein sequence ID" value="QDT12857.1"/>
    <property type="molecule type" value="Genomic_DNA"/>
</dbReference>
<dbReference type="OrthoDB" id="282142at2"/>
<evidence type="ECO:0000256" key="1">
    <source>
        <dbReference type="SAM" id="Coils"/>
    </source>
</evidence>
<feature type="compositionally biased region" description="Low complexity" evidence="2">
    <location>
        <begin position="35"/>
        <end position="47"/>
    </location>
</feature>
<keyword evidence="1" id="KW-0175">Coiled coil</keyword>
<proteinExistence type="predicted"/>
<dbReference type="Proteomes" id="UP000319817">
    <property type="component" value="Chromosome"/>
</dbReference>
<feature type="coiled-coil region" evidence="1">
    <location>
        <begin position="160"/>
        <end position="187"/>
    </location>
</feature>
<name>A0A517P0F0_9BACT</name>
<evidence type="ECO:0000256" key="2">
    <source>
        <dbReference type="SAM" id="MobiDB-lite"/>
    </source>
</evidence>
<protein>
    <submittedName>
        <fullName evidence="3">Uncharacterized protein</fullName>
    </submittedName>
</protein>
<evidence type="ECO:0000313" key="3">
    <source>
        <dbReference type="EMBL" id="QDT12857.1"/>
    </source>
</evidence>
<feature type="compositionally biased region" description="Polar residues" evidence="2">
    <location>
        <begin position="48"/>
        <end position="61"/>
    </location>
</feature>